<proteinExistence type="predicted"/>
<keyword evidence="6" id="KW-1185">Reference proteome</keyword>
<dbReference type="STRING" id="2512241.A0A553HIR0"/>
<dbReference type="Pfam" id="PF00501">
    <property type="entry name" value="AMP-binding"/>
    <property type="match status" value="1"/>
</dbReference>
<sequence>MSFNSKPSYGRRLMPAVLDELARTSPDRLYAAIPKTADVTDGFRDISVADMARCVDFMAQWIENLYGRSQDFETISYIGIPDLRGAAIFQAALLLPSPRNPPSTNASLMEQTRSTKLLHAAEVKPIVRHLSDIVPFLHVATIPSFDEMVTSSPGRYPFSKLFDECRDDPVVVLHSSGSTGLPKPITMTHGSFAVLDNEHNLRDVPGRRKRDWSMWTFRGEARVYTVFPFFHLAGFLSLTLQTIFMNASPVLGPPHMIPDSALLKLVMQHQKLRSMFLPPAVIEGLLHEPNGIDAFKRLDFLVYSGAPFSPAIGDRLSKVVEIISPFGSTEVYPQPELAPTSPEDWAYHEFNPNVKHEMELYDSTEGTYELVILVDETTKDFAAAYHNLPGIAEFHTKDLFVQHPRKPRLFKYYGRRDDIIVLANGEKFNPVPFEVNLQNHPLLKGAFVIGTGRRQAALLVEPKEPLDEAGRQSLLEALWPLVVSSNQLIPGQGRIQKSRMLCGLPEKPFTRTGKGTIMRKLTEETYNEEIKNLYLNESSQFKRHIANLVPDLQPTLYELSNVITFCRGIMSIAFPVGTKIDGDEDFVTHGLDSEQTVEIVSNLKRYIRSRTNKSVDWISPRTLFQHSTVNSLSSILLNFLNNSSIPREDLKLSRRQPIEEIVAEYTEGLSEVQRTTNPSQRSHRGASGTVVAIIGSTGYLGSHMVVAFIKDPKISRIYCLNRSPDARAKQETLLQELGVGSLEKLDFMTIDLEGKSLGLTQEAKEKILNEVDVIVLNAWRSNFVLPLQSFSPFLKATQELIQLATASTKMHIIFVSSLAAVGAMARKANVPEALVQDPLAAFNNGYAQSKLAAERILAIGSERCGVPVTVVRVTQIGGPIPSLPGGGGRWAEQGWITAIVKTSKSICLIPSDGPLVDWLPVNTVADLLRREVVTDTARHNDRGVRFLNLLHPHPQPWKIFVEVLRASLGVERTTPMKEWIQKVRDVYGADDGVTGSKLPAVPLLDYYEEEYVGSGVATYDTVLAAENSPVNVPALEEETLRSWLSGWEL</sequence>
<evidence type="ECO:0008006" key="7">
    <source>
        <dbReference type="Google" id="ProtNLM"/>
    </source>
</evidence>
<dbReference type="InterPro" id="IPR036291">
    <property type="entry name" value="NAD(P)-bd_dom_sf"/>
</dbReference>
<dbReference type="InterPro" id="IPR020845">
    <property type="entry name" value="AMP-binding_CS"/>
</dbReference>
<evidence type="ECO:0000313" key="6">
    <source>
        <dbReference type="Proteomes" id="UP000319160"/>
    </source>
</evidence>
<organism evidence="5 6">
    <name type="scientific">Xylaria flabelliformis</name>
    <dbReference type="NCBI Taxonomy" id="2512241"/>
    <lineage>
        <taxon>Eukaryota</taxon>
        <taxon>Fungi</taxon>
        <taxon>Dikarya</taxon>
        <taxon>Ascomycota</taxon>
        <taxon>Pezizomycotina</taxon>
        <taxon>Sordariomycetes</taxon>
        <taxon>Xylariomycetidae</taxon>
        <taxon>Xylariales</taxon>
        <taxon>Xylariaceae</taxon>
        <taxon>Xylaria</taxon>
    </lineage>
</organism>
<dbReference type="EMBL" id="VFLP01000115">
    <property type="protein sequence ID" value="TRX87850.1"/>
    <property type="molecule type" value="Genomic_DNA"/>
</dbReference>
<dbReference type="Pfam" id="PF07993">
    <property type="entry name" value="NAD_binding_4"/>
    <property type="match status" value="1"/>
</dbReference>
<dbReference type="PANTHER" id="PTHR43439">
    <property type="entry name" value="PHENYLACETATE-COENZYME A LIGASE"/>
    <property type="match status" value="1"/>
</dbReference>
<dbReference type="OrthoDB" id="429813at2759"/>
<evidence type="ECO:0000256" key="1">
    <source>
        <dbReference type="ARBA" id="ARBA00022450"/>
    </source>
</evidence>
<dbReference type="InterPro" id="IPR036736">
    <property type="entry name" value="ACP-like_sf"/>
</dbReference>
<dbReference type="InterPro" id="IPR000873">
    <property type="entry name" value="AMP-dep_synth/lig_dom"/>
</dbReference>
<feature type="domain" description="Thioester reductase (TE)" evidence="4">
    <location>
        <begin position="694"/>
        <end position="926"/>
    </location>
</feature>
<dbReference type="InterPro" id="IPR051414">
    <property type="entry name" value="Adenylate-forming_Reductase"/>
</dbReference>
<evidence type="ECO:0000313" key="5">
    <source>
        <dbReference type="EMBL" id="TRX87850.1"/>
    </source>
</evidence>
<name>A0A553HIR0_9PEZI</name>
<feature type="domain" description="AMP-dependent synthetase/ligase" evidence="3">
    <location>
        <begin position="161"/>
        <end position="335"/>
    </location>
</feature>
<dbReference type="Gene3D" id="1.10.1200.10">
    <property type="entry name" value="ACP-like"/>
    <property type="match status" value="1"/>
</dbReference>
<comment type="caution">
    <text evidence="5">The sequence shown here is derived from an EMBL/GenBank/DDBJ whole genome shotgun (WGS) entry which is preliminary data.</text>
</comment>
<gene>
    <name evidence="5" type="ORF">FHL15_011268</name>
</gene>
<keyword evidence="2" id="KW-0597">Phosphoprotein</keyword>
<evidence type="ECO:0000256" key="2">
    <source>
        <dbReference type="ARBA" id="ARBA00022553"/>
    </source>
</evidence>
<dbReference type="Gene3D" id="3.40.50.720">
    <property type="entry name" value="NAD(P)-binding Rossmann-like Domain"/>
    <property type="match status" value="1"/>
</dbReference>
<dbReference type="Proteomes" id="UP000319160">
    <property type="component" value="Unassembled WGS sequence"/>
</dbReference>
<dbReference type="SUPFAM" id="SSF51735">
    <property type="entry name" value="NAD(P)-binding Rossmann-fold domains"/>
    <property type="match status" value="1"/>
</dbReference>
<dbReference type="InterPro" id="IPR013120">
    <property type="entry name" value="FAR_NAD-bd"/>
</dbReference>
<dbReference type="Gene3D" id="3.40.50.12780">
    <property type="entry name" value="N-terminal domain of ligase-like"/>
    <property type="match status" value="1"/>
</dbReference>
<reference evidence="6" key="1">
    <citation type="submission" date="2019-06" db="EMBL/GenBank/DDBJ databases">
        <title>Draft genome sequence of the griseofulvin-producing fungus Xylaria cubensis strain G536.</title>
        <authorList>
            <person name="Mead M.E."/>
            <person name="Raja H.A."/>
            <person name="Steenwyk J.L."/>
            <person name="Knowles S.L."/>
            <person name="Oberlies N.H."/>
            <person name="Rokas A."/>
        </authorList>
    </citation>
    <scope>NUCLEOTIDE SEQUENCE [LARGE SCALE GENOMIC DNA]</scope>
    <source>
        <strain evidence="6">G536</strain>
    </source>
</reference>
<evidence type="ECO:0000259" key="3">
    <source>
        <dbReference type="Pfam" id="PF00501"/>
    </source>
</evidence>
<dbReference type="AlphaFoldDB" id="A0A553HIR0"/>
<protein>
    <recommendedName>
        <fullName evidence="7">Carrier domain-containing protein</fullName>
    </recommendedName>
</protein>
<dbReference type="Pfam" id="PF23562">
    <property type="entry name" value="AMP-binding_C_3"/>
    <property type="match status" value="1"/>
</dbReference>
<dbReference type="InterPro" id="IPR042099">
    <property type="entry name" value="ANL_N_sf"/>
</dbReference>
<dbReference type="SUPFAM" id="SSF56801">
    <property type="entry name" value="Acetyl-CoA synthetase-like"/>
    <property type="match status" value="1"/>
</dbReference>
<evidence type="ECO:0000259" key="4">
    <source>
        <dbReference type="Pfam" id="PF07993"/>
    </source>
</evidence>
<keyword evidence="1" id="KW-0596">Phosphopantetheine</keyword>
<dbReference type="PANTHER" id="PTHR43439:SF2">
    <property type="entry name" value="ENZYME, PUTATIVE (JCVI)-RELATED"/>
    <property type="match status" value="1"/>
</dbReference>
<accession>A0A553HIR0</accession>
<dbReference type="PROSITE" id="PS00455">
    <property type="entry name" value="AMP_BINDING"/>
    <property type="match status" value="1"/>
</dbReference>